<dbReference type="AlphaFoldDB" id="A0A3P7L2J1"/>
<evidence type="ECO:0000313" key="2">
    <source>
        <dbReference type="EMBL" id="VDM73692.1"/>
    </source>
</evidence>
<dbReference type="EMBL" id="UYYB01031969">
    <property type="protein sequence ID" value="VDM73692.1"/>
    <property type="molecule type" value="Genomic_DNA"/>
</dbReference>
<feature type="compositionally biased region" description="Basic and acidic residues" evidence="1">
    <location>
        <begin position="62"/>
        <end position="90"/>
    </location>
</feature>
<organism evidence="2 3">
    <name type="scientific">Strongylus vulgaris</name>
    <name type="common">Blood worm</name>
    <dbReference type="NCBI Taxonomy" id="40348"/>
    <lineage>
        <taxon>Eukaryota</taxon>
        <taxon>Metazoa</taxon>
        <taxon>Ecdysozoa</taxon>
        <taxon>Nematoda</taxon>
        <taxon>Chromadorea</taxon>
        <taxon>Rhabditida</taxon>
        <taxon>Rhabditina</taxon>
        <taxon>Rhabditomorpha</taxon>
        <taxon>Strongyloidea</taxon>
        <taxon>Strongylidae</taxon>
        <taxon>Strongylus</taxon>
    </lineage>
</organism>
<name>A0A3P7L2J1_STRVU</name>
<reference evidence="2 3" key="1">
    <citation type="submission" date="2018-11" db="EMBL/GenBank/DDBJ databases">
        <authorList>
            <consortium name="Pathogen Informatics"/>
        </authorList>
    </citation>
    <scope>NUCLEOTIDE SEQUENCE [LARGE SCALE GENOMIC DNA]</scope>
</reference>
<protein>
    <submittedName>
        <fullName evidence="2">Uncharacterized protein</fullName>
    </submittedName>
</protein>
<keyword evidence="3" id="KW-1185">Reference proteome</keyword>
<evidence type="ECO:0000256" key="1">
    <source>
        <dbReference type="SAM" id="MobiDB-lite"/>
    </source>
</evidence>
<gene>
    <name evidence="2" type="ORF">SVUK_LOCUS8690</name>
</gene>
<proteinExistence type="predicted"/>
<feature type="compositionally biased region" description="Pro residues" evidence="1">
    <location>
        <begin position="43"/>
        <end position="53"/>
    </location>
</feature>
<evidence type="ECO:0000313" key="3">
    <source>
        <dbReference type="Proteomes" id="UP000270094"/>
    </source>
</evidence>
<dbReference type="Proteomes" id="UP000270094">
    <property type="component" value="Unassembled WGS sequence"/>
</dbReference>
<sequence length="143" mass="16666">MGDSRNQRCASPASERFGNNRFSVPNAKGPQHPDPYYAAERGAPPPPGYPSPHDPVYGSNFENKREEYMPRDWNERDMDESTRRDPRRQPNNEGRYPQTRGSDDDRRQRRFSIPSEPKKFECKHVYLMNTTDVPTYENVGRFG</sequence>
<accession>A0A3P7L2J1</accession>
<dbReference type="OrthoDB" id="5868006at2759"/>
<feature type="region of interest" description="Disordered" evidence="1">
    <location>
        <begin position="1"/>
        <end position="118"/>
    </location>
</feature>